<reference evidence="19 20" key="1">
    <citation type="journal article" date="2017" name="Chemistry">
        <title>Isolation, Biosynthesis and Chemical Modifications of Rubterolones A-F: Rare Tropolone Alkaloids from Actinomadura sp. 5-2.</title>
        <authorList>
            <person name="Guo H."/>
            <person name="Benndorf R."/>
            <person name="Leichnitz D."/>
            <person name="Klassen J.L."/>
            <person name="Vollmers J."/>
            <person name="Gorls H."/>
            <person name="Steinacker M."/>
            <person name="Weigel C."/>
            <person name="Dahse H.M."/>
            <person name="Kaster A.K."/>
            <person name="de Beer Z.W."/>
            <person name="Poulsen M."/>
            <person name="Beemelmanns C."/>
        </authorList>
    </citation>
    <scope>NUCLEOTIDE SEQUENCE [LARGE SCALE GENOMIC DNA]</scope>
    <source>
        <strain evidence="19 20">5-2</strain>
    </source>
</reference>
<dbReference type="Pfam" id="PF00732">
    <property type="entry name" value="GMC_oxred_N"/>
    <property type="match status" value="1"/>
</dbReference>
<dbReference type="GO" id="GO:0008203">
    <property type="term" value="P:cholesterol metabolic process"/>
    <property type="evidence" value="ECO:0007669"/>
    <property type="project" value="UniProtKB-KW"/>
</dbReference>
<dbReference type="InterPro" id="IPR007867">
    <property type="entry name" value="GMC_OxRtase_C"/>
</dbReference>
<dbReference type="PANTHER" id="PTHR47470">
    <property type="entry name" value="CHOLESTEROL OXIDASE"/>
    <property type="match status" value="1"/>
</dbReference>
<dbReference type="InterPro" id="IPR052542">
    <property type="entry name" value="Cholesterol_Oxidase"/>
</dbReference>
<keyword evidence="8" id="KW-1207">Sterol metabolism</keyword>
<evidence type="ECO:0000256" key="14">
    <source>
        <dbReference type="ARBA" id="ARBA00049744"/>
    </source>
</evidence>
<evidence type="ECO:0000256" key="9">
    <source>
        <dbReference type="ARBA" id="ARBA00023221"/>
    </source>
</evidence>
<gene>
    <name evidence="19" type="primary">choB</name>
    <name evidence="19" type="ORF">BTM25_04560</name>
</gene>
<dbReference type="AlphaFoldDB" id="A0A2P4UM39"/>
<dbReference type="Gene3D" id="3.30.410.10">
    <property type="entry name" value="Cholesterol Oxidase, domain 2"/>
    <property type="match status" value="1"/>
</dbReference>
<dbReference type="GO" id="GO:0016995">
    <property type="term" value="F:cholesterol oxidase activity"/>
    <property type="evidence" value="ECO:0007669"/>
    <property type="project" value="UniProtKB-EC"/>
</dbReference>
<dbReference type="InterPro" id="IPR000172">
    <property type="entry name" value="GMC_OxRdtase_N"/>
</dbReference>
<evidence type="ECO:0000256" key="1">
    <source>
        <dbReference type="ARBA" id="ARBA00001974"/>
    </source>
</evidence>
<comment type="cofactor">
    <cofactor evidence="1">
        <name>FAD</name>
        <dbReference type="ChEBI" id="CHEBI:57692"/>
    </cofactor>
</comment>
<evidence type="ECO:0000256" key="8">
    <source>
        <dbReference type="ARBA" id="ARBA00023166"/>
    </source>
</evidence>
<feature type="domain" description="Glucose-methanol-choline oxidoreductase N-terminal" evidence="16">
    <location>
        <begin position="98"/>
        <end position="312"/>
    </location>
</feature>
<keyword evidence="9" id="KW-0753">Steroid metabolism</keyword>
<evidence type="ECO:0000256" key="10">
    <source>
        <dbReference type="ARBA" id="ARBA00023235"/>
    </source>
</evidence>
<evidence type="ECO:0000313" key="20">
    <source>
        <dbReference type="Proteomes" id="UP000242367"/>
    </source>
</evidence>
<proteinExistence type="inferred from homology"/>
<comment type="caution">
    <text evidence="19">The sequence shown here is derived from an EMBL/GenBank/DDBJ whole genome shotgun (WGS) entry which is preliminary data.</text>
</comment>
<evidence type="ECO:0000256" key="6">
    <source>
        <dbReference type="ARBA" id="ARBA00023002"/>
    </source>
</evidence>
<evidence type="ECO:0000256" key="5">
    <source>
        <dbReference type="ARBA" id="ARBA00022827"/>
    </source>
</evidence>
<comment type="pathway">
    <text evidence="12">Steroid metabolism; cholesterol degradation.</text>
</comment>
<dbReference type="Proteomes" id="UP000242367">
    <property type="component" value="Unassembled WGS sequence"/>
</dbReference>
<evidence type="ECO:0000259" key="18">
    <source>
        <dbReference type="Pfam" id="PF05199"/>
    </source>
</evidence>
<keyword evidence="10" id="KW-0413">Isomerase</keyword>
<evidence type="ECO:0000256" key="4">
    <source>
        <dbReference type="ARBA" id="ARBA00022630"/>
    </source>
</evidence>
<accession>A0A2P4UM39</accession>
<comment type="similarity">
    <text evidence="2">Belongs to the GMC oxidoreductase family.</text>
</comment>
<dbReference type="Gene3D" id="3.50.50.60">
    <property type="entry name" value="FAD/NAD(P)-binding domain"/>
    <property type="match status" value="1"/>
</dbReference>
<evidence type="ECO:0000256" key="13">
    <source>
        <dbReference type="ARBA" id="ARBA00049723"/>
    </source>
</evidence>
<dbReference type="SUPFAM" id="SSF51905">
    <property type="entry name" value="FAD/NAD(P)-binding domain"/>
    <property type="match status" value="1"/>
</dbReference>
<dbReference type="GO" id="GO:0004769">
    <property type="term" value="F:steroid Delta-isomerase activity"/>
    <property type="evidence" value="ECO:0007669"/>
    <property type="project" value="UniProtKB-EC"/>
</dbReference>
<dbReference type="EC" id="1.1.3.6" evidence="13"/>
<evidence type="ECO:0000256" key="3">
    <source>
        <dbReference type="ARBA" id="ARBA00022548"/>
    </source>
</evidence>
<evidence type="ECO:0000256" key="15">
    <source>
        <dbReference type="ARBA" id="ARBA00049778"/>
    </source>
</evidence>
<organism evidence="19 20">
    <name type="scientific">Actinomadura rubteroloni</name>
    <dbReference type="NCBI Taxonomy" id="1926885"/>
    <lineage>
        <taxon>Bacteria</taxon>
        <taxon>Bacillati</taxon>
        <taxon>Actinomycetota</taxon>
        <taxon>Actinomycetes</taxon>
        <taxon>Streptosporangiales</taxon>
        <taxon>Thermomonosporaceae</taxon>
        <taxon>Actinomadura</taxon>
    </lineage>
</organism>
<keyword evidence="3" id="KW-0153">Cholesterol metabolism</keyword>
<name>A0A2P4UM39_9ACTN</name>
<evidence type="ECO:0000313" key="19">
    <source>
        <dbReference type="EMBL" id="POM26069.1"/>
    </source>
</evidence>
<evidence type="ECO:0000256" key="11">
    <source>
        <dbReference type="ARBA" id="ARBA00038856"/>
    </source>
</evidence>
<evidence type="ECO:0000259" key="16">
    <source>
        <dbReference type="Pfam" id="PF00732"/>
    </source>
</evidence>
<evidence type="ECO:0000256" key="2">
    <source>
        <dbReference type="ARBA" id="ARBA00010790"/>
    </source>
</evidence>
<dbReference type="GO" id="GO:0071949">
    <property type="term" value="F:FAD binding"/>
    <property type="evidence" value="ECO:0007669"/>
    <property type="project" value="InterPro"/>
</dbReference>
<dbReference type="InterPro" id="IPR002938">
    <property type="entry name" value="FAD-bd"/>
</dbReference>
<dbReference type="EC" id="5.3.3.1" evidence="11"/>
<feature type="domain" description="FAD-binding" evidence="17">
    <location>
        <begin position="21"/>
        <end position="58"/>
    </location>
</feature>
<dbReference type="InterPro" id="IPR036188">
    <property type="entry name" value="FAD/NAD-bd_sf"/>
</dbReference>
<sequence length="512" mass="55369">MPKHEQRPAASPAPDREESHRVVIIGAGVGGSVTAFRLARAGIDNVVLERGRRWPITPEGGTFPRIPSLDRRLLWLQGRAPRPGPRWLAHLIEAAGADALFRSTGLLDVLVTKRFSVVCGAGVGGGTLVYGGILPQPRADVFRRVFPAEIDYDELDRTYYPRARRRLMGTAFPDDLLAHPRYRSNRLWRDALEHSGLATEQVVSTYDFDVVRAELDGTATPSVTAGQYFFTGCDSGAKLSVDRTYLARAEQTGRTSVRPLHNVLDIARRRDGRYVVTAERLDTAGTPQERVALTCDRLVVAAGGVHTPRLLVTARDTGALPDLDAAVGRQWGTNGDQLPIIRTDDEPTGAPQAGPPNLLARNGDGDMLVTHGGLPLPFETKLMLCAGVGVSDRFGHWSYSTAESRARLTWDPDNDTTARRAVTDLLRPIAAHLPSGAKTVNPTAAYPLILHPLGGAAIGKATDAYGRLHGYRGLYCLDSALMPGSTAAANPVLTIAAIVERCLDHLIDEFAD</sequence>
<dbReference type="RefSeq" id="WP_103561089.1">
    <property type="nucleotide sequence ID" value="NZ_MTBP01000001.1"/>
</dbReference>
<evidence type="ECO:0000256" key="12">
    <source>
        <dbReference type="ARBA" id="ARBA00049645"/>
    </source>
</evidence>
<keyword evidence="20" id="KW-1185">Reference proteome</keyword>
<dbReference type="SUPFAM" id="SSF54373">
    <property type="entry name" value="FAD-linked reductases, C-terminal domain"/>
    <property type="match status" value="1"/>
</dbReference>
<keyword evidence="5" id="KW-0274">FAD</keyword>
<dbReference type="EMBL" id="MTBP01000001">
    <property type="protein sequence ID" value="POM26069.1"/>
    <property type="molecule type" value="Genomic_DNA"/>
</dbReference>
<keyword evidence="6 19" id="KW-0560">Oxidoreductase</keyword>
<dbReference type="Pfam" id="PF05199">
    <property type="entry name" value="GMC_oxred_C"/>
    <property type="match status" value="1"/>
</dbReference>
<protein>
    <recommendedName>
        <fullName evidence="14">Cholesterol oxidase</fullName>
        <ecNumber evidence="13">1.1.3.6</ecNumber>
        <ecNumber evidence="11">5.3.3.1</ecNumber>
    </recommendedName>
    <alternativeName>
        <fullName evidence="15">Cholesterol isomerase</fullName>
    </alternativeName>
</protein>
<keyword evidence="7" id="KW-0443">Lipid metabolism</keyword>
<feature type="domain" description="Glucose-methanol-choline oxidoreductase C-terminal" evidence="18">
    <location>
        <begin position="448"/>
        <end position="498"/>
    </location>
</feature>
<dbReference type="Pfam" id="PF01494">
    <property type="entry name" value="FAD_binding_3"/>
    <property type="match status" value="1"/>
</dbReference>
<evidence type="ECO:0000256" key="7">
    <source>
        <dbReference type="ARBA" id="ARBA00023098"/>
    </source>
</evidence>
<keyword evidence="4" id="KW-0285">Flavoprotein</keyword>
<evidence type="ECO:0000259" key="17">
    <source>
        <dbReference type="Pfam" id="PF01494"/>
    </source>
</evidence>
<dbReference type="PANTHER" id="PTHR47470:SF1">
    <property type="entry name" value="FAD-DEPENDENT OXIDOREDUCTASE 2 FAD BINDING DOMAIN-CONTAINING PROTEIN"/>
    <property type="match status" value="1"/>
</dbReference>